<reference evidence="6 7" key="1">
    <citation type="submission" date="2023-01" db="EMBL/GenBank/DDBJ databases">
        <authorList>
            <person name="Whitehead M."/>
        </authorList>
    </citation>
    <scope>NUCLEOTIDE SEQUENCE [LARGE SCALE GENOMIC DNA]</scope>
</reference>
<dbReference type="GO" id="GO:0005634">
    <property type="term" value="C:nucleus"/>
    <property type="evidence" value="ECO:0007669"/>
    <property type="project" value="UniProtKB-SubCell"/>
</dbReference>
<keyword evidence="2" id="KW-0479">Metal-binding</keyword>
<protein>
    <submittedName>
        <fullName evidence="6">Uncharacterized protein</fullName>
    </submittedName>
</protein>
<dbReference type="PANTHER" id="PTHR46481:SF10">
    <property type="entry name" value="ZINC FINGER BED DOMAIN-CONTAINING PROTEIN 39"/>
    <property type="match status" value="1"/>
</dbReference>
<keyword evidence="4" id="KW-0862">Zinc</keyword>
<dbReference type="InterPro" id="IPR052035">
    <property type="entry name" value="ZnF_BED_domain_contain"/>
</dbReference>
<dbReference type="SUPFAM" id="SSF53098">
    <property type="entry name" value="Ribonuclease H-like"/>
    <property type="match status" value="1"/>
</dbReference>
<comment type="subcellular location">
    <subcellularLocation>
        <location evidence="1">Nucleus</location>
    </subcellularLocation>
</comment>
<organism evidence="6 7">
    <name type="scientific">Macrosiphum euphorbiae</name>
    <name type="common">potato aphid</name>
    <dbReference type="NCBI Taxonomy" id="13131"/>
    <lineage>
        <taxon>Eukaryota</taxon>
        <taxon>Metazoa</taxon>
        <taxon>Ecdysozoa</taxon>
        <taxon>Arthropoda</taxon>
        <taxon>Hexapoda</taxon>
        <taxon>Insecta</taxon>
        <taxon>Pterygota</taxon>
        <taxon>Neoptera</taxon>
        <taxon>Paraneoptera</taxon>
        <taxon>Hemiptera</taxon>
        <taxon>Sternorrhyncha</taxon>
        <taxon>Aphidomorpha</taxon>
        <taxon>Aphidoidea</taxon>
        <taxon>Aphididae</taxon>
        <taxon>Macrosiphini</taxon>
        <taxon>Macrosiphum</taxon>
    </lineage>
</organism>
<sequence>MIKLLDSRYEIPSRPFSRTIIPDIMERVKTNVQTVLNEEGHVAITTDIWTSMNIDSFMTLTALFVHTNLRELKTVVLCTKKLVSNYTFINLSEVINQELVDWKILNKVFAIVTDGGANIKLTVRILDIPHIPCTAHRLNLIVQQSL</sequence>
<dbReference type="GO" id="GO:0008270">
    <property type="term" value="F:zinc ion binding"/>
    <property type="evidence" value="ECO:0007669"/>
    <property type="project" value="UniProtKB-KW"/>
</dbReference>
<name>A0AAV0Y3M7_9HEMI</name>
<keyword evidence="7" id="KW-1185">Reference proteome</keyword>
<dbReference type="InterPro" id="IPR012337">
    <property type="entry name" value="RNaseH-like_sf"/>
</dbReference>
<evidence type="ECO:0000256" key="2">
    <source>
        <dbReference type="ARBA" id="ARBA00022723"/>
    </source>
</evidence>
<evidence type="ECO:0000256" key="5">
    <source>
        <dbReference type="ARBA" id="ARBA00023242"/>
    </source>
</evidence>
<keyword evidence="5" id="KW-0539">Nucleus</keyword>
<comment type="caution">
    <text evidence="6">The sequence shown here is derived from an EMBL/GenBank/DDBJ whole genome shotgun (WGS) entry which is preliminary data.</text>
</comment>
<evidence type="ECO:0000256" key="1">
    <source>
        <dbReference type="ARBA" id="ARBA00004123"/>
    </source>
</evidence>
<dbReference type="Proteomes" id="UP001160148">
    <property type="component" value="Unassembled WGS sequence"/>
</dbReference>
<accession>A0AAV0Y3M7</accession>
<dbReference type="PANTHER" id="PTHR46481">
    <property type="entry name" value="ZINC FINGER BED DOMAIN-CONTAINING PROTEIN 4"/>
    <property type="match status" value="1"/>
</dbReference>
<proteinExistence type="predicted"/>
<evidence type="ECO:0000313" key="6">
    <source>
        <dbReference type="EMBL" id="CAI6375524.1"/>
    </source>
</evidence>
<dbReference type="EMBL" id="CARXXK010001349">
    <property type="protein sequence ID" value="CAI6375524.1"/>
    <property type="molecule type" value="Genomic_DNA"/>
</dbReference>
<gene>
    <name evidence="6" type="ORF">MEUPH1_LOCUS29013</name>
</gene>
<evidence type="ECO:0000313" key="7">
    <source>
        <dbReference type="Proteomes" id="UP001160148"/>
    </source>
</evidence>
<evidence type="ECO:0000256" key="3">
    <source>
        <dbReference type="ARBA" id="ARBA00022771"/>
    </source>
</evidence>
<evidence type="ECO:0000256" key="4">
    <source>
        <dbReference type="ARBA" id="ARBA00022833"/>
    </source>
</evidence>
<dbReference type="AlphaFoldDB" id="A0AAV0Y3M7"/>
<keyword evidence="3" id="KW-0863">Zinc-finger</keyword>